<evidence type="ECO:0000313" key="3">
    <source>
        <dbReference type="Proteomes" id="UP001054837"/>
    </source>
</evidence>
<evidence type="ECO:0000256" key="1">
    <source>
        <dbReference type="SAM" id="MobiDB-lite"/>
    </source>
</evidence>
<dbReference type="EMBL" id="BPLQ01006245">
    <property type="protein sequence ID" value="GIY21080.1"/>
    <property type="molecule type" value="Genomic_DNA"/>
</dbReference>
<comment type="caution">
    <text evidence="2">The sequence shown here is derived from an EMBL/GenBank/DDBJ whole genome shotgun (WGS) entry which is preliminary data.</text>
</comment>
<reference evidence="2 3" key="1">
    <citation type="submission" date="2021-06" db="EMBL/GenBank/DDBJ databases">
        <title>Caerostris darwini draft genome.</title>
        <authorList>
            <person name="Kono N."/>
            <person name="Arakawa K."/>
        </authorList>
    </citation>
    <scope>NUCLEOTIDE SEQUENCE [LARGE SCALE GENOMIC DNA]</scope>
</reference>
<feature type="region of interest" description="Disordered" evidence="1">
    <location>
        <begin position="45"/>
        <end position="73"/>
    </location>
</feature>
<evidence type="ECO:0000313" key="2">
    <source>
        <dbReference type="EMBL" id="GIY21080.1"/>
    </source>
</evidence>
<accession>A0AAV4RLD4</accession>
<dbReference type="AlphaFoldDB" id="A0AAV4RLD4"/>
<name>A0AAV4RLD4_9ARAC</name>
<sequence>MMHYVSKIYLAEIHSRKRSTSRVGDGEQPFVSGFCQRLCSRGDSFIQPSEDVKPDDKAQSGPPSGFHSAQPISGQFIVDNNEALIWVRDRAALC</sequence>
<dbReference type="Proteomes" id="UP001054837">
    <property type="component" value="Unassembled WGS sequence"/>
</dbReference>
<gene>
    <name evidence="2" type="ORF">CDAR_42281</name>
</gene>
<protein>
    <submittedName>
        <fullName evidence="2">Uncharacterized protein</fullName>
    </submittedName>
</protein>
<keyword evidence="3" id="KW-1185">Reference proteome</keyword>
<organism evidence="2 3">
    <name type="scientific">Caerostris darwini</name>
    <dbReference type="NCBI Taxonomy" id="1538125"/>
    <lineage>
        <taxon>Eukaryota</taxon>
        <taxon>Metazoa</taxon>
        <taxon>Ecdysozoa</taxon>
        <taxon>Arthropoda</taxon>
        <taxon>Chelicerata</taxon>
        <taxon>Arachnida</taxon>
        <taxon>Araneae</taxon>
        <taxon>Araneomorphae</taxon>
        <taxon>Entelegynae</taxon>
        <taxon>Araneoidea</taxon>
        <taxon>Araneidae</taxon>
        <taxon>Caerostris</taxon>
    </lineage>
</organism>
<proteinExistence type="predicted"/>